<keyword evidence="1" id="KW-1133">Transmembrane helix</keyword>
<keyword evidence="1" id="KW-0812">Transmembrane</keyword>
<name>A0ABQ3X1W3_9ACTN</name>
<evidence type="ECO:0000313" key="2">
    <source>
        <dbReference type="EMBL" id="GID52513.1"/>
    </source>
</evidence>
<sequence>MGLFKNVAQGVLGGFLTFAGTAHLTVARQEFQAQVPDWVPVGPDLVVVASGIVEILLGVALLTVWRHPARRYLGWIVAAFFVAIFPGNVAQWLDHRDGFGLDTDSARLTRLFFQPVLVIWALFATHRSRRATE</sequence>
<organism evidence="2 3">
    <name type="scientific">Actinoplanes couchii</name>
    <dbReference type="NCBI Taxonomy" id="403638"/>
    <lineage>
        <taxon>Bacteria</taxon>
        <taxon>Bacillati</taxon>
        <taxon>Actinomycetota</taxon>
        <taxon>Actinomycetes</taxon>
        <taxon>Micromonosporales</taxon>
        <taxon>Micromonosporaceae</taxon>
        <taxon>Actinoplanes</taxon>
    </lineage>
</organism>
<evidence type="ECO:0000313" key="3">
    <source>
        <dbReference type="Proteomes" id="UP000612282"/>
    </source>
</evidence>
<proteinExistence type="predicted"/>
<keyword evidence="3" id="KW-1185">Reference proteome</keyword>
<reference evidence="2 3" key="1">
    <citation type="submission" date="2021-01" db="EMBL/GenBank/DDBJ databases">
        <title>Whole genome shotgun sequence of Actinoplanes couchii NBRC 106145.</title>
        <authorList>
            <person name="Komaki H."/>
            <person name="Tamura T."/>
        </authorList>
    </citation>
    <scope>NUCLEOTIDE SEQUENCE [LARGE SCALE GENOMIC DNA]</scope>
    <source>
        <strain evidence="2 3">NBRC 106145</strain>
    </source>
</reference>
<feature type="transmembrane region" description="Helical" evidence="1">
    <location>
        <begin position="105"/>
        <end position="123"/>
    </location>
</feature>
<dbReference type="PANTHER" id="PTHR36974:SF1">
    <property type="entry name" value="DOXX FAMILY MEMBRANE PROTEIN"/>
    <property type="match status" value="1"/>
</dbReference>
<dbReference type="RefSeq" id="WP_203793321.1">
    <property type="nucleotide sequence ID" value="NZ_BAAAQE010000097.1"/>
</dbReference>
<keyword evidence="1" id="KW-0472">Membrane</keyword>
<evidence type="ECO:0000256" key="1">
    <source>
        <dbReference type="SAM" id="Phobius"/>
    </source>
</evidence>
<gene>
    <name evidence="2" type="ORF">Aco03nite_009170</name>
</gene>
<accession>A0ABQ3X1W3</accession>
<comment type="caution">
    <text evidence="2">The sequence shown here is derived from an EMBL/GenBank/DDBJ whole genome shotgun (WGS) entry which is preliminary data.</text>
</comment>
<dbReference type="EMBL" id="BOMG01000021">
    <property type="protein sequence ID" value="GID52513.1"/>
    <property type="molecule type" value="Genomic_DNA"/>
</dbReference>
<feature type="transmembrane region" description="Helical" evidence="1">
    <location>
        <begin position="72"/>
        <end position="93"/>
    </location>
</feature>
<feature type="transmembrane region" description="Helical" evidence="1">
    <location>
        <begin position="46"/>
        <end position="65"/>
    </location>
</feature>
<dbReference type="PANTHER" id="PTHR36974">
    <property type="entry name" value="MEMBRANE PROTEIN-RELATED"/>
    <property type="match status" value="1"/>
</dbReference>
<protein>
    <submittedName>
        <fullName evidence="2">Membrane protein</fullName>
    </submittedName>
</protein>
<dbReference type="Proteomes" id="UP000612282">
    <property type="component" value="Unassembled WGS sequence"/>
</dbReference>